<dbReference type="PANTHER" id="PTHR32328">
    <property type="entry name" value="L-SERYL-TRNA(SEC) SELENIUM TRANSFERASE"/>
    <property type="match status" value="1"/>
</dbReference>
<dbReference type="Pfam" id="PF12390">
    <property type="entry name" value="Se-cys_synth_N"/>
    <property type="match status" value="1"/>
</dbReference>
<gene>
    <name evidence="5" type="primary">selA_1</name>
    <name evidence="5" type="ORF">NCTC11679_00200</name>
</gene>
<sequence>MTTEIRALYTRLPAIDRLLRDPAFSSLLAQHGHSQVVTQLRQMLDEAREQIRQCQTLPDWSHDWLHACEQRLHRGQRSALRPVFNLTGNGIAYQSGARHPGGVGRGGGCQRDARAGDARI</sequence>
<evidence type="ECO:0000313" key="5">
    <source>
        <dbReference type="EMBL" id="STV22792.1"/>
    </source>
</evidence>
<proteinExistence type="predicted"/>
<feature type="compositionally biased region" description="Gly residues" evidence="3">
    <location>
        <begin position="99"/>
        <end position="109"/>
    </location>
</feature>
<evidence type="ECO:0000256" key="3">
    <source>
        <dbReference type="SAM" id="MobiDB-lite"/>
    </source>
</evidence>
<protein>
    <submittedName>
        <fullName evidence="5">L-seryl-tRNA(Sec) selenium transferase</fullName>
        <ecNumber evidence="5">2.9.1.1</ecNumber>
    </submittedName>
</protein>
<evidence type="ECO:0000313" key="6">
    <source>
        <dbReference type="Proteomes" id="UP000255239"/>
    </source>
</evidence>
<reference evidence="5 6" key="1">
    <citation type="submission" date="2018-06" db="EMBL/GenBank/DDBJ databases">
        <authorList>
            <consortium name="Pathogen Informatics"/>
            <person name="Doyle S."/>
        </authorList>
    </citation>
    <scope>NUCLEOTIDE SEQUENCE [LARGE SCALE GENOMIC DNA]</scope>
    <source>
        <strain evidence="5 6">NCTC11679</strain>
    </source>
</reference>
<dbReference type="AlphaFoldDB" id="A0A378AY63"/>
<dbReference type="Proteomes" id="UP000255239">
    <property type="component" value="Unassembled WGS sequence"/>
</dbReference>
<dbReference type="PANTHER" id="PTHR32328:SF0">
    <property type="entry name" value="L-SERYL-TRNA(SEC) SELENIUM TRANSFERASE"/>
    <property type="match status" value="1"/>
</dbReference>
<dbReference type="InterPro" id="IPR025862">
    <property type="entry name" value="SelA_trans_N_dom"/>
</dbReference>
<name>A0A378AY63_KLEPN</name>
<organism evidence="5 6">
    <name type="scientific">Klebsiella pneumoniae</name>
    <dbReference type="NCBI Taxonomy" id="573"/>
    <lineage>
        <taxon>Bacteria</taxon>
        <taxon>Pseudomonadati</taxon>
        <taxon>Pseudomonadota</taxon>
        <taxon>Gammaproteobacteria</taxon>
        <taxon>Enterobacterales</taxon>
        <taxon>Enterobacteriaceae</taxon>
        <taxon>Klebsiella/Raoultella group</taxon>
        <taxon>Klebsiella</taxon>
        <taxon>Klebsiella pneumoniae complex</taxon>
    </lineage>
</organism>
<keyword evidence="2" id="KW-0663">Pyridoxal phosphate</keyword>
<feature type="compositionally biased region" description="Basic and acidic residues" evidence="3">
    <location>
        <begin position="111"/>
        <end position="120"/>
    </location>
</feature>
<feature type="region of interest" description="Disordered" evidence="3">
    <location>
        <begin position="97"/>
        <end position="120"/>
    </location>
</feature>
<dbReference type="EC" id="2.9.1.1" evidence="5"/>
<dbReference type="GO" id="GO:0004125">
    <property type="term" value="F:L-seryl-tRNA(Sec) selenium transferase activity"/>
    <property type="evidence" value="ECO:0007669"/>
    <property type="project" value="UniProtKB-EC"/>
</dbReference>
<keyword evidence="5" id="KW-0808">Transferase</keyword>
<evidence type="ECO:0000256" key="2">
    <source>
        <dbReference type="ARBA" id="ARBA00022898"/>
    </source>
</evidence>
<dbReference type="Gene3D" id="3.90.1150.110">
    <property type="match status" value="1"/>
</dbReference>
<evidence type="ECO:0000259" key="4">
    <source>
        <dbReference type="Pfam" id="PF12390"/>
    </source>
</evidence>
<accession>A0A378AY63</accession>
<feature type="domain" description="L-seryl-tRNA selenium transferase N-terminal" evidence="4">
    <location>
        <begin position="11"/>
        <end position="48"/>
    </location>
</feature>
<dbReference type="EMBL" id="UGMG01000001">
    <property type="protein sequence ID" value="STV22792.1"/>
    <property type="molecule type" value="Genomic_DNA"/>
</dbReference>
<evidence type="ECO:0000256" key="1">
    <source>
        <dbReference type="ARBA" id="ARBA00001933"/>
    </source>
</evidence>
<comment type="cofactor">
    <cofactor evidence="1">
        <name>pyridoxal 5'-phosphate</name>
        <dbReference type="ChEBI" id="CHEBI:597326"/>
    </cofactor>
</comment>